<dbReference type="AlphaFoldDB" id="Q7VQK1"/>
<dbReference type="STRING" id="203907.Bfl128"/>
<accession>Q7VQK1</accession>
<dbReference type="Gene3D" id="1.10.4030.10">
    <property type="entry name" value="Porin chaperone SurA, peptide-binding domain"/>
    <property type="match status" value="1"/>
</dbReference>
<dbReference type="GO" id="GO:0003755">
    <property type="term" value="F:peptidyl-prolyl cis-trans isomerase activity"/>
    <property type="evidence" value="ECO:0007669"/>
    <property type="project" value="UniProtKB-KW"/>
</dbReference>
<keyword evidence="2" id="KW-0574">Periplasm</keyword>
<dbReference type="InterPro" id="IPR027304">
    <property type="entry name" value="Trigger_fact/SurA_dom_sf"/>
</dbReference>
<evidence type="ECO:0000313" key="8">
    <source>
        <dbReference type="EMBL" id="CAD83649.1"/>
    </source>
</evidence>
<dbReference type="SUPFAM" id="SSF109998">
    <property type="entry name" value="Triger factor/SurA peptide-binding domain-like"/>
    <property type="match status" value="1"/>
</dbReference>
<dbReference type="InterPro" id="IPR046357">
    <property type="entry name" value="PPIase_dom_sf"/>
</dbReference>
<evidence type="ECO:0000256" key="1">
    <source>
        <dbReference type="ARBA" id="ARBA00022729"/>
    </source>
</evidence>
<name>Q7VQK1_BLOFL</name>
<dbReference type="SUPFAM" id="SSF54534">
    <property type="entry name" value="FKBP-like"/>
    <property type="match status" value="2"/>
</dbReference>
<gene>
    <name evidence="8" type="primary">surA</name>
    <name evidence="8" type="ordered locus">Bfl128</name>
</gene>
<proteinExistence type="predicted"/>
<evidence type="ECO:0000256" key="4">
    <source>
        <dbReference type="ARBA" id="ARBA00023186"/>
    </source>
</evidence>
<dbReference type="Proteomes" id="UP000002192">
    <property type="component" value="Chromosome"/>
</dbReference>
<keyword evidence="5 6" id="KW-0413">Isomerase</keyword>
<dbReference type="eggNOG" id="COG0760">
    <property type="taxonomic scope" value="Bacteria"/>
</dbReference>
<keyword evidence="9" id="KW-1185">Reference proteome</keyword>
<evidence type="ECO:0000256" key="5">
    <source>
        <dbReference type="ARBA" id="ARBA00023235"/>
    </source>
</evidence>
<dbReference type="EMBL" id="BX248583">
    <property type="protein sequence ID" value="CAD83649.1"/>
    <property type="molecule type" value="Genomic_DNA"/>
</dbReference>
<dbReference type="Gene3D" id="3.10.50.40">
    <property type="match status" value="1"/>
</dbReference>
<sequence>MKFFRILFVILTLKINTIYSTLNTIDRIAALVNQNIILKSDVFNKINILKKDILHSDQFSLENTKLYQKILDQLIINNLIAQIATKNNVQIDHNNIDQVINYVAHCRNMTKNQFLMYLQHNLGLNFKQYYSEIYQDILNKLICNHIISQRIKISTHEINQTAQKLSFINFHKQFKFIHTIIELPIPAETTQINILNNFAEQLSKKKELHDNIQNIISSYYNNNIFPRITTHIQPWTAWKNLPVIFDQYLQTAKPGDIIGPIHSFDSIHILKIQDIRTKPTVFPIIKVKINGFYSKHKEKNIHIKKQLLKIKEALENHNTTFNTIAQEQSKDFYFKNDENSPEWIDLDCIDINLQHTLLTLKKNQISMPEYTSNGWCIIKLIDINKFNYSETIRERAYLHLLNQKFNTTLDEWIHELKSESYIKLID</sequence>
<dbReference type="PROSITE" id="PS50198">
    <property type="entry name" value="PPIC_PPIASE_2"/>
    <property type="match status" value="1"/>
</dbReference>
<protein>
    <submittedName>
        <fullName evidence="8">Survival protein SurA</fullName>
        <ecNumber evidence="8">5.2.1.8</ecNumber>
    </submittedName>
</protein>
<dbReference type="PANTHER" id="PTHR47637:SF1">
    <property type="entry name" value="CHAPERONE SURA"/>
    <property type="match status" value="1"/>
</dbReference>
<evidence type="ECO:0000259" key="7">
    <source>
        <dbReference type="PROSITE" id="PS50198"/>
    </source>
</evidence>
<dbReference type="InterPro" id="IPR000297">
    <property type="entry name" value="PPIase_PpiC"/>
</dbReference>
<evidence type="ECO:0000256" key="3">
    <source>
        <dbReference type="ARBA" id="ARBA00023110"/>
    </source>
</evidence>
<keyword evidence="3 6" id="KW-0697">Rotamase</keyword>
<feature type="domain" description="PpiC" evidence="7">
    <location>
        <begin position="284"/>
        <end position="382"/>
    </location>
</feature>
<dbReference type="PANTHER" id="PTHR47637">
    <property type="entry name" value="CHAPERONE SURA"/>
    <property type="match status" value="1"/>
</dbReference>
<dbReference type="Pfam" id="PF00639">
    <property type="entry name" value="Rotamase"/>
    <property type="match status" value="1"/>
</dbReference>
<reference evidence="8 9" key="1">
    <citation type="journal article" date="2003" name="Proc. Natl. Acad. Sci. U.S.A.">
        <title>The genome sequence of Blochmannia floridanus: comparative analysis of reduced genomes.</title>
        <authorList>
            <person name="Gil R."/>
            <person name="Silva F.J."/>
            <person name="Zientz E."/>
            <person name="Delmotte F."/>
            <person name="Gonzalez-Candelas F."/>
            <person name="Latorre A."/>
            <person name="Rausell C."/>
            <person name="Kramerbeek J."/>
            <person name="Gadau J."/>
            <person name="Hoelldobler B."/>
            <person name="van Ham R.C.H.J."/>
            <person name="Gross R."/>
            <person name="Moya A."/>
        </authorList>
    </citation>
    <scope>NUCLEOTIDE SEQUENCE [LARGE SCALE GENOMIC DNA]</scope>
</reference>
<keyword evidence="1" id="KW-0732">Signal</keyword>
<evidence type="ECO:0000313" key="9">
    <source>
        <dbReference type="Proteomes" id="UP000002192"/>
    </source>
</evidence>
<keyword evidence="4" id="KW-0143">Chaperone</keyword>
<evidence type="ECO:0000256" key="6">
    <source>
        <dbReference type="PROSITE-ProRule" id="PRU00278"/>
    </source>
</evidence>
<organism evidence="8 9">
    <name type="scientific">Blochmanniella floridana</name>
    <dbReference type="NCBI Taxonomy" id="203907"/>
    <lineage>
        <taxon>Bacteria</taxon>
        <taxon>Pseudomonadati</taxon>
        <taxon>Pseudomonadota</taxon>
        <taxon>Gammaproteobacteria</taxon>
        <taxon>Enterobacterales</taxon>
        <taxon>Enterobacteriaceae</taxon>
        <taxon>ant endosymbionts</taxon>
        <taxon>Candidatus Blochmanniella</taxon>
    </lineage>
</organism>
<dbReference type="EC" id="5.2.1.8" evidence="8"/>
<dbReference type="Pfam" id="PF09312">
    <property type="entry name" value="SurA_N"/>
    <property type="match status" value="1"/>
</dbReference>
<evidence type="ECO:0000256" key="2">
    <source>
        <dbReference type="ARBA" id="ARBA00022764"/>
    </source>
</evidence>
<dbReference type="KEGG" id="bfl:Bfl128"/>
<dbReference type="HOGENOM" id="CLU_034646_11_0_6"/>
<dbReference type="InterPro" id="IPR050280">
    <property type="entry name" value="OMP_Chaperone_SurA"/>
</dbReference>
<dbReference type="OrthoDB" id="14196at2"/>
<dbReference type="InterPro" id="IPR015391">
    <property type="entry name" value="SurA_N"/>
</dbReference>